<proteinExistence type="predicted"/>
<reference evidence="3" key="1">
    <citation type="submission" date="2022-11" db="UniProtKB">
        <authorList>
            <consortium name="WormBaseParasite"/>
        </authorList>
    </citation>
    <scope>IDENTIFICATION</scope>
</reference>
<evidence type="ECO:0000256" key="1">
    <source>
        <dbReference type="SAM" id="SignalP"/>
    </source>
</evidence>
<name>A0A914W109_9BILA</name>
<evidence type="ECO:0000313" key="2">
    <source>
        <dbReference type="Proteomes" id="UP000887566"/>
    </source>
</evidence>
<feature type="signal peptide" evidence="1">
    <location>
        <begin position="1"/>
        <end position="28"/>
    </location>
</feature>
<dbReference type="WBParaSite" id="PSAMB.scaffold2928size33913.g19714.t1">
    <property type="protein sequence ID" value="PSAMB.scaffold2928size33913.g19714.t1"/>
    <property type="gene ID" value="PSAMB.scaffold2928size33913.g19714"/>
</dbReference>
<sequence>MVRGRNHFYFVKLHVILLLLIYDCRLHAAVLTYDGCMSDSTNSYKLGGWCFLFYRNSSWAVSTPTQDGAQTVCHPHGNLAVGVTYKMLETYKTKYTSSSVLYGWLALLRNGSSVATVGWIWKTLLPNGKYATFPAIMSNIPWGPIEPNNLGGREDRATLRYTVGVIDVPNDIAVDGSYPLAVICQFAPQKWTYTQRGHGLFTNAAYRIAQMTAVRDICIRQCHWSVFCISVAFNPTTNDCQIYAVSPEDSRFSGSVTASSTYEWHIRDGMEY</sequence>
<keyword evidence="2" id="KW-1185">Reference proteome</keyword>
<dbReference type="InterPro" id="IPR016187">
    <property type="entry name" value="CTDL_fold"/>
</dbReference>
<feature type="chain" id="PRO_5037318952" evidence="1">
    <location>
        <begin position="29"/>
        <end position="272"/>
    </location>
</feature>
<keyword evidence="1" id="KW-0732">Signal</keyword>
<dbReference type="Proteomes" id="UP000887566">
    <property type="component" value="Unplaced"/>
</dbReference>
<organism evidence="2 3">
    <name type="scientific">Plectus sambesii</name>
    <dbReference type="NCBI Taxonomy" id="2011161"/>
    <lineage>
        <taxon>Eukaryota</taxon>
        <taxon>Metazoa</taxon>
        <taxon>Ecdysozoa</taxon>
        <taxon>Nematoda</taxon>
        <taxon>Chromadorea</taxon>
        <taxon>Plectida</taxon>
        <taxon>Plectina</taxon>
        <taxon>Plectoidea</taxon>
        <taxon>Plectidae</taxon>
        <taxon>Plectus</taxon>
    </lineage>
</organism>
<dbReference type="SUPFAM" id="SSF56436">
    <property type="entry name" value="C-type lectin-like"/>
    <property type="match status" value="1"/>
</dbReference>
<accession>A0A914W109</accession>
<protein>
    <submittedName>
        <fullName evidence="3">Apple domain-containing protein</fullName>
    </submittedName>
</protein>
<evidence type="ECO:0000313" key="3">
    <source>
        <dbReference type="WBParaSite" id="PSAMB.scaffold2928size33913.g19714.t1"/>
    </source>
</evidence>
<dbReference type="AlphaFoldDB" id="A0A914W109"/>